<proteinExistence type="predicted"/>
<evidence type="ECO:0000313" key="1">
    <source>
        <dbReference type="EMBL" id="EEI91690.1"/>
    </source>
</evidence>
<gene>
    <name evidence="1" type="ORF">HMPREF0765_2733</name>
</gene>
<name>C2FZH7_SPHSI</name>
<dbReference type="RefSeq" id="WP_003008045.1">
    <property type="nucleotide sequence ID" value="NZ_GG668632.1"/>
</dbReference>
<accession>C2FZH7</accession>
<evidence type="ECO:0008006" key="3">
    <source>
        <dbReference type="Google" id="ProtNLM"/>
    </source>
</evidence>
<dbReference type="EMBL" id="ACHB01000068">
    <property type="protein sequence ID" value="EEI91690.1"/>
    <property type="molecule type" value="Genomic_DNA"/>
</dbReference>
<reference evidence="1 2" key="1">
    <citation type="submission" date="2009-01" db="EMBL/GenBank/DDBJ databases">
        <authorList>
            <person name="Qin X."/>
            <person name="Bachman B."/>
            <person name="Battles P."/>
            <person name="Bell A."/>
            <person name="Bess C."/>
            <person name="Bickham C."/>
            <person name="Chaboub L."/>
            <person name="Chen D."/>
            <person name="Coyle M."/>
            <person name="Deiros D.R."/>
            <person name="Dinh H."/>
            <person name="Forbes L."/>
            <person name="Fowler G."/>
            <person name="Francisco L."/>
            <person name="Fu Q."/>
            <person name="Gubbala S."/>
            <person name="Hale W."/>
            <person name="Han Y."/>
            <person name="Hemphill L."/>
            <person name="Highlander S.K."/>
            <person name="Hirani K."/>
            <person name="Hogues M."/>
            <person name="Jackson L."/>
            <person name="Jakkamsetti A."/>
            <person name="Javaid M."/>
            <person name="Jiang H."/>
            <person name="Korchina V."/>
            <person name="Kovar C."/>
            <person name="Lara F."/>
            <person name="Lee S."/>
            <person name="Mata R."/>
            <person name="Mathew T."/>
            <person name="Moen C."/>
            <person name="Morales K."/>
            <person name="Munidasa M."/>
            <person name="Nazareth L."/>
            <person name="Ngo R."/>
            <person name="Nguyen L."/>
            <person name="Okwuonu G."/>
            <person name="Ongeri F."/>
            <person name="Patil S."/>
            <person name="Petrosino J."/>
            <person name="Pham C."/>
            <person name="Pham P."/>
            <person name="Pu L.-L."/>
            <person name="Puazo M."/>
            <person name="Raj R."/>
            <person name="Reid J."/>
            <person name="Rouhana J."/>
            <person name="Saada N."/>
            <person name="Shang Y."/>
            <person name="Simmons D."/>
            <person name="Thornton R."/>
            <person name="Warren J."/>
            <person name="Weissenberger G."/>
            <person name="Zhang J."/>
            <person name="Zhang L."/>
            <person name="Zhou C."/>
            <person name="Zhu D."/>
            <person name="Muzny D."/>
            <person name="Worley K."/>
            <person name="Gibbs R."/>
        </authorList>
    </citation>
    <scope>NUCLEOTIDE SEQUENCE [LARGE SCALE GENOMIC DNA]</scope>
    <source>
        <strain evidence="1 2">ATCC 33300</strain>
    </source>
</reference>
<dbReference type="AlphaFoldDB" id="C2FZH7"/>
<organism evidence="1 2">
    <name type="scientific">Sphingobacterium spiritivorum ATCC 33300</name>
    <dbReference type="NCBI Taxonomy" id="525372"/>
    <lineage>
        <taxon>Bacteria</taxon>
        <taxon>Pseudomonadati</taxon>
        <taxon>Bacteroidota</taxon>
        <taxon>Sphingobacteriia</taxon>
        <taxon>Sphingobacteriales</taxon>
        <taxon>Sphingobacteriaceae</taxon>
        <taxon>Sphingobacterium</taxon>
    </lineage>
</organism>
<evidence type="ECO:0000313" key="2">
    <source>
        <dbReference type="Proteomes" id="UP000006241"/>
    </source>
</evidence>
<comment type="caution">
    <text evidence="1">The sequence shown here is derived from an EMBL/GenBank/DDBJ whole genome shotgun (WGS) entry which is preliminary data.</text>
</comment>
<sequence length="150" mass="16989">MRVWVYQASRKLTAGEQALAADKLAAFISVWNTHGKSLAADVEIRHGLFIILKVDEDKVAASGCSIDSSVHFLKGLQQELDVDLFDRFQLAYRTAEDIVVVGRQEFEQLVTSGQINSSTIVFNNMISNEEELRNKWEVPFKDSWHARVFS</sequence>
<protein>
    <recommendedName>
        <fullName evidence="3">ABC transporter ATPase</fullName>
    </recommendedName>
</protein>
<dbReference type="Proteomes" id="UP000006241">
    <property type="component" value="Unassembled WGS sequence"/>
</dbReference>
<dbReference type="HOGENOM" id="CLU_105419_0_0_10"/>